<dbReference type="InterPro" id="IPR001789">
    <property type="entry name" value="Sig_transdc_resp-reg_receiver"/>
</dbReference>
<dbReference type="GO" id="GO:0003677">
    <property type="term" value="F:DNA binding"/>
    <property type="evidence" value="ECO:0007669"/>
    <property type="project" value="InterPro"/>
</dbReference>
<gene>
    <name evidence="6" type="ORF">H171_4513</name>
</gene>
<dbReference type="PROSITE" id="PS50930">
    <property type="entry name" value="HTH_LYTTR"/>
    <property type="match status" value="1"/>
</dbReference>
<evidence type="ECO:0000256" key="3">
    <source>
        <dbReference type="PROSITE-ProRule" id="PRU00169"/>
    </source>
</evidence>
<sequence length="250" mass="28398">MFKVAICDDEQNEAAVIKQIVEEFMKDHGILYSIQTFHSGEDLTASSVSFDFVFLDISMGGMNGIEAGMKLYQRNKKVRIIYITGFNGYCSDAINHAHAFAYLPKPVDREQLLGHISELVQVIGLDRGNDIEIVLSNVTEISENGGKEYPAIKVSVSKILYFEYVKTARKIRVKTIKKTYEYIGTMTDVEQRMEIYGFGTCYRGVIVNFEHVAKVKGDIVFLNTGERLPLSQKRVIAFKEQLNNYVHRSI</sequence>
<comment type="function">
    <text evidence="2">May play the central regulatory role in sporulation. It may be an element of the effector pathway responsible for the activation of sporulation genes in response to nutritional stress. Spo0A may act in concert with spo0H (a sigma factor) to control the expression of some genes that are critical to the sporulation process.</text>
</comment>
<accession>A0A2M8ZBQ4</accession>
<dbReference type="PANTHER" id="PTHR37299:SF1">
    <property type="entry name" value="STAGE 0 SPORULATION PROTEIN A HOMOLOG"/>
    <property type="match status" value="1"/>
</dbReference>
<feature type="domain" description="HTH LytTR-type" evidence="5">
    <location>
        <begin position="152"/>
        <end position="244"/>
    </location>
</feature>
<evidence type="ECO:0000256" key="1">
    <source>
        <dbReference type="ARBA" id="ARBA00018672"/>
    </source>
</evidence>
<dbReference type="SUPFAM" id="SSF52172">
    <property type="entry name" value="CheY-like"/>
    <property type="match status" value="1"/>
</dbReference>
<dbReference type="Gene3D" id="3.40.50.2300">
    <property type="match status" value="1"/>
</dbReference>
<protein>
    <recommendedName>
        <fullName evidence="1">Stage 0 sporulation protein A homolog</fullName>
    </recommendedName>
</protein>
<evidence type="ECO:0000259" key="4">
    <source>
        <dbReference type="PROSITE" id="PS50110"/>
    </source>
</evidence>
<dbReference type="GO" id="GO:0000156">
    <property type="term" value="F:phosphorelay response regulator activity"/>
    <property type="evidence" value="ECO:0007669"/>
    <property type="project" value="InterPro"/>
</dbReference>
<dbReference type="Proteomes" id="UP000231092">
    <property type="component" value="Unassembled WGS sequence"/>
</dbReference>
<evidence type="ECO:0000256" key="2">
    <source>
        <dbReference type="ARBA" id="ARBA00024867"/>
    </source>
</evidence>
<dbReference type="AlphaFoldDB" id="A0A2M8ZBQ4"/>
<evidence type="ECO:0000313" key="6">
    <source>
        <dbReference type="EMBL" id="PJJ30892.1"/>
    </source>
</evidence>
<dbReference type="PROSITE" id="PS50110">
    <property type="entry name" value="RESPONSE_REGULATORY"/>
    <property type="match status" value="1"/>
</dbReference>
<dbReference type="InterPro" id="IPR011006">
    <property type="entry name" value="CheY-like_superfamily"/>
</dbReference>
<comment type="caution">
    <text evidence="6">The sequence shown here is derived from an EMBL/GenBank/DDBJ whole genome shotgun (WGS) entry which is preliminary data.</text>
</comment>
<feature type="modified residue" description="4-aspartylphosphate" evidence="3">
    <location>
        <position position="56"/>
    </location>
</feature>
<dbReference type="Gene3D" id="2.40.50.1020">
    <property type="entry name" value="LytTr DNA-binding domain"/>
    <property type="match status" value="1"/>
</dbReference>
<proteinExistence type="predicted"/>
<feature type="domain" description="Response regulatory" evidence="4">
    <location>
        <begin position="3"/>
        <end position="120"/>
    </location>
</feature>
<dbReference type="EMBL" id="PGET01000001">
    <property type="protein sequence ID" value="PJJ30892.1"/>
    <property type="molecule type" value="Genomic_DNA"/>
</dbReference>
<dbReference type="SMART" id="SM00850">
    <property type="entry name" value="LytTR"/>
    <property type="match status" value="1"/>
</dbReference>
<dbReference type="OrthoDB" id="9774865at2"/>
<dbReference type="SMART" id="SM00448">
    <property type="entry name" value="REC"/>
    <property type="match status" value="1"/>
</dbReference>
<dbReference type="InterPro" id="IPR046947">
    <property type="entry name" value="LytR-like"/>
</dbReference>
<dbReference type="RefSeq" id="WP_100307090.1">
    <property type="nucleotide sequence ID" value="NZ_PGET01000001.1"/>
</dbReference>
<keyword evidence="3" id="KW-0597">Phosphoprotein</keyword>
<evidence type="ECO:0000259" key="5">
    <source>
        <dbReference type="PROSITE" id="PS50930"/>
    </source>
</evidence>
<name>A0A2M8ZBQ4_9FIRM</name>
<organism evidence="6 7">
    <name type="scientific">[Clostridium] celerecrescens 18A</name>
    <dbReference type="NCBI Taxonomy" id="1286362"/>
    <lineage>
        <taxon>Bacteria</taxon>
        <taxon>Bacillati</taxon>
        <taxon>Bacillota</taxon>
        <taxon>Clostridia</taxon>
        <taxon>Lachnospirales</taxon>
        <taxon>Lachnospiraceae</taxon>
        <taxon>Lacrimispora</taxon>
    </lineage>
</organism>
<evidence type="ECO:0000313" key="7">
    <source>
        <dbReference type="Proteomes" id="UP000231092"/>
    </source>
</evidence>
<dbReference type="PANTHER" id="PTHR37299">
    <property type="entry name" value="TRANSCRIPTIONAL REGULATOR-RELATED"/>
    <property type="match status" value="1"/>
</dbReference>
<dbReference type="Pfam" id="PF00072">
    <property type="entry name" value="Response_reg"/>
    <property type="match status" value="1"/>
</dbReference>
<dbReference type="InterPro" id="IPR007492">
    <property type="entry name" value="LytTR_DNA-bd_dom"/>
</dbReference>
<dbReference type="Pfam" id="PF04397">
    <property type="entry name" value="LytTR"/>
    <property type="match status" value="1"/>
</dbReference>
<reference evidence="6 7" key="1">
    <citation type="submission" date="2017-11" db="EMBL/GenBank/DDBJ databases">
        <title>Understudied soil microbes with underappreciated capabilities: Untangling the Clostridium saccharolyticum group.</title>
        <authorList>
            <person name="Leschine S."/>
        </authorList>
    </citation>
    <scope>NUCLEOTIDE SEQUENCE [LARGE SCALE GENOMIC DNA]</scope>
    <source>
        <strain evidence="6 7">18A</strain>
    </source>
</reference>